<reference evidence="3 4" key="1">
    <citation type="submission" date="2014-10" db="EMBL/GenBank/DDBJ databases">
        <title>Genome sequence of Ponticoccus sp. strain UMTAT08 isolated from clonal culture of toxic dinoflagellate Alexandrium tamiyavanichii.</title>
        <authorList>
            <person name="Gan H.Y."/>
            <person name="Muhd D.-D."/>
            <person name="Mohd Noor M.E."/>
            <person name="Yeong Y.S."/>
            <person name="Usup G."/>
        </authorList>
    </citation>
    <scope>NUCLEOTIDE SEQUENCE [LARGE SCALE GENOMIC DNA]</scope>
    <source>
        <strain evidence="3 4">UMTAT08</strain>
    </source>
</reference>
<dbReference type="Pfam" id="PF05378">
    <property type="entry name" value="Hydant_A_N"/>
    <property type="match status" value="1"/>
</dbReference>
<evidence type="ECO:0000313" key="4">
    <source>
        <dbReference type="Proteomes" id="UP000030960"/>
    </source>
</evidence>
<evidence type="ECO:0000259" key="2">
    <source>
        <dbReference type="Pfam" id="PF05378"/>
    </source>
</evidence>
<sequence length="518" mass="54517">MVLRLGIDVGGTNTDAVILRGREVLAGVKSATTEDVMSGISNALEAVLEKAGVAREAIDVTMIGTTHFTNAVVERKGLDQVAAIRLGLPATACLPPMVDWPEDLVEMVGGHRYLLRGGYEFDGREIAALDEDELIRIAGEITEKGIKAAAISSVFSPVNRDMEERARDILQEHCPCLPVVLSCEIGRLGLLERESAAIMNASLLSLSDRTVEAFGRALSEAGLTCPFYVTQNDGTLMAADMVRRFPVLTFASGPTNSMRGAAFLTGVKEAIVIDIGGTTTDVGSLHHGFPRQAATVVDVGGVRTNFRMPDVFSIGLGGGTMITGDADNLQIGPKSVGYRLPQEALVFGGKTLTTTDIAVRAGMAEVGDAAKVAEIDPALVEAAKAQIAEMLEMAVERSRVSPDPIPVIAVGGGSILAPDRIGDLEVLRPENFAVANAVGAAIAQISGEVDRIYALEGTTREECLANAEREASDAAVSAGAKPETLIVIEREDVPLAYLPGNATRIHLKVVGEMGENHA</sequence>
<dbReference type="PANTHER" id="PTHR11365:SF10">
    <property type="entry name" value="HYDANTOINASE_OXOPROLINASE"/>
    <property type="match status" value="1"/>
</dbReference>
<keyword evidence="4" id="KW-1185">Reference proteome</keyword>
<proteinExistence type="predicted"/>
<dbReference type="InterPro" id="IPR008040">
    <property type="entry name" value="Hydant_A_N"/>
</dbReference>
<feature type="domain" description="Hydantoinase/oxoprolinase N-terminal" evidence="2">
    <location>
        <begin position="4"/>
        <end position="174"/>
    </location>
</feature>
<dbReference type="InterPro" id="IPR045079">
    <property type="entry name" value="Oxoprolinase-like"/>
</dbReference>
<evidence type="ECO:0000313" key="3">
    <source>
        <dbReference type="EMBL" id="KHQ52834.1"/>
    </source>
</evidence>
<dbReference type="InterPro" id="IPR043129">
    <property type="entry name" value="ATPase_NBD"/>
</dbReference>
<dbReference type="OrthoDB" id="9759608at2"/>
<dbReference type="PANTHER" id="PTHR11365">
    <property type="entry name" value="5-OXOPROLINASE RELATED"/>
    <property type="match status" value="1"/>
</dbReference>
<name>A0A0B3SQX2_9RHOB</name>
<dbReference type="PATRIC" id="fig|1515334.3.peg.2394"/>
<dbReference type="EMBL" id="JSUQ01000009">
    <property type="protein sequence ID" value="KHQ52834.1"/>
    <property type="molecule type" value="Genomic_DNA"/>
</dbReference>
<dbReference type="STRING" id="561184.SAMN05216376_1175"/>
<accession>A0A0B3SQX2</accession>
<gene>
    <name evidence="3" type="ORF">OA50_02377</name>
</gene>
<comment type="caution">
    <text evidence="3">The sequence shown here is derived from an EMBL/GenBank/DDBJ whole genome shotgun (WGS) entry which is preliminary data.</text>
</comment>
<dbReference type="InterPro" id="IPR002821">
    <property type="entry name" value="Hydantoinase_A"/>
</dbReference>
<dbReference type="RefSeq" id="WP_043141395.1">
    <property type="nucleotide sequence ID" value="NZ_JSUQ01000009.1"/>
</dbReference>
<protein>
    <submittedName>
        <fullName evidence="3">Hydantoinase/oxoprolinase-family protein</fullName>
    </submittedName>
</protein>
<dbReference type="AlphaFoldDB" id="A0A0B3SQX2"/>
<dbReference type="SUPFAM" id="SSF53067">
    <property type="entry name" value="Actin-like ATPase domain"/>
    <property type="match status" value="2"/>
</dbReference>
<dbReference type="GO" id="GO:0016787">
    <property type="term" value="F:hydrolase activity"/>
    <property type="evidence" value="ECO:0007669"/>
    <property type="project" value="InterPro"/>
</dbReference>
<evidence type="ECO:0000259" key="1">
    <source>
        <dbReference type="Pfam" id="PF01968"/>
    </source>
</evidence>
<dbReference type="Pfam" id="PF01968">
    <property type="entry name" value="Hydantoinase_A"/>
    <property type="match status" value="1"/>
</dbReference>
<organism evidence="3 4">
    <name type="scientific">Mameliella alba</name>
    <dbReference type="NCBI Taxonomy" id="561184"/>
    <lineage>
        <taxon>Bacteria</taxon>
        <taxon>Pseudomonadati</taxon>
        <taxon>Pseudomonadota</taxon>
        <taxon>Alphaproteobacteria</taxon>
        <taxon>Rhodobacterales</taxon>
        <taxon>Roseobacteraceae</taxon>
        <taxon>Mameliella</taxon>
    </lineage>
</organism>
<dbReference type="Proteomes" id="UP000030960">
    <property type="component" value="Unassembled WGS sequence"/>
</dbReference>
<dbReference type="Gene3D" id="3.30.420.40">
    <property type="match status" value="1"/>
</dbReference>
<feature type="domain" description="Hydantoinase A/oxoprolinase" evidence="1">
    <location>
        <begin position="193"/>
        <end position="362"/>
    </location>
</feature>